<dbReference type="Proteomes" id="UP000813427">
    <property type="component" value="Unassembled WGS sequence"/>
</dbReference>
<sequence length="370" mass="40897">MAENLQEPLTSQNTPPSHSPRDITVAPVATPQDQNGEDEYKNWPIHLDMEAKQRKIRSVLRIEAAGSGMLSDLAILVEQAAKSREFDVSHVKQFLTARVAARESTILTKADVSCARTHFGGETRKTGPRPRRIQNQKRKAEPASDGSESEGKRVRISDDSPLNNSQAFATPAALMPATGHQYNNNAQLQSAATVLSQHLTTHIQTINQGRIEARSDVYKLQNSFVSQMRPYRLQIELLNAARDAVKSSEEELEKLNENNSYDIKASSELATTLERNVRDLEHRECALGAGFLAYEKAAKDRLDQLMTASKSLTDETRHAEYLRVVVEAGPSAFATIEKALQEHNISLGEIMAKFHAAGVDSATPSEEVED</sequence>
<reference evidence="3" key="1">
    <citation type="journal article" date="2021" name="Nat. Commun.">
        <title>Genetic determinants of endophytism in the Arabidopsis root mycobiome.</title>
        <authorList>
            <person name="Mesny F."/>
            <person name="Miyauchi S."/>
            <person name="Thiergart T."/>
            <person name="Pickel B."/>
            <person name="Atanasova L."/>
            <person name="Karlsson M."/>
            <person name="Huettel B."/>
            <person name="Barry K.W."/>
            <person name="Haridas S."/>
            <person name="Chen C."/>
            <person name="Bauer D."/>
            <person name="Andreopoulos W."/>
            <person name="Pangilinan J."/>
            <person name="LaButti K."/>
            <person name="Riley R."/>
            <person name="Lipzen A."/>
            <person name="Clum A."/>
            <person name="Drula E."/>
            <person name="Henrissat B."/>
            <person name="Kohler A."/>
            <person name="Grigoriev I.V."/>
            <person name="Martin F.M."/>
            <person name="Hacquard S."/>
        </authorList>
    </citation>
    <scope>NUCLEOTIDE SEQUENCE</scope>
    <source>
        <strain evidence="3">MPI-SDFR-AT-0068</strain>
    </source>
</reference>
<proteinExistence type="predicted"/>
<feature type="compositionally biased region" description="Polar residues" evidence="2">
    <location>
        <begin position="7"/>
        <end position="16"/>
    </location>
</feature>
<comment type="caution">
    <text evidence="3">The sequence shown here is derived from an EMBL/GenBank/DDBJ whole genome shotgun (WGS) entry which is preliminary data.</text>
</comment>
<evidence type="ECO:0000256" key="1">
    <source>
        <dbReference type="SAM" id="Coils"/>
    </source>
</evidence>
<feature type="coiled-coil region" evidence="1">
    <location>
        <begin position="238"/>
        <end position="283"/>
    </location>
</feature>
<keyword evidence="1" id="KW-0175">Coiled coil</keyword>
<protein>
    <submittedName>
        <fullName evidence="3">Uncharacterized protein</fullName>
    </submittedName>
</protein>
<organism evidence="3 4">
    <name type="scientific">Fusarium tricinctum</name>
    <dbReference type="NCBI Taxonomy" id="61284"/>
    <lineage>
        <taxon>Eukaryota</taxon>
        <taxon>Fungi</taxon>
        <taxon>Dikarya</taxon>
        <taxon>Ascomycota</taxon>
        <taxon>Pezizomycotina</taxon>
        <taxon>Sordariomycetes</taxon>
        <taxon>Hypocreomycetidae</taxon>
        <taxon>Hypocreales</taxon>
        <taxon>Nectriaceae</taxon>
        <taxon>Fusarium</taxon>
        <taxon>Fusarium tricinctum species complex</taxon>
    </lineage>
</organism>
<accession>A0A8K0RLA5</accession>
<dbReference type="EMBL" id="JAGPXF010000008">
    <property type="protein sequence ID" value="KAH7233395.1"/>
    <property type="molecule type" value="Genomic_DNA"/>
</dbReference>
<evidence type="ECO:0000313" key="4">
    <source>
        <dbReference type="Proteomes" id="UP000813427"/>
    </source>
</evidence>
<keyword evidence="4" id="KW-1185">Reference proteome</keyword>
<name>A0A8K0RLA5_9HYPO</name>
<feature type="region of interest" description="Disordered" evidence="2">
    <location>
        <begin position="118"/>
        <end position="166"/>
    </location>
</feature>
<feature type="compositionally biased region" description="Basic and acidic residues" evidence="2">
    <location>
        <begin position="149"/>
        <end position="158"/>
    </location>
</feature>
<feature type="compositionally biased region" description="Basic residues" evidence="2">
    <location>
        <begin position="126"/>
        <end position="137"/>
    </location>
</feature>
<evidence type="ECO:0000256" key="2">
    <source>
        <dbReference type="SAM" id="MobiDB-lite"/>
    </source>
</evidence>
<feature type="region of interest" description="Disordered" evidence="2">
    <location>
        <begin position="1"/>
        <end position="38"/>
    </location>
</feature>
<dbReference type="AlphaFoldDB" id="A0A8K0RLA5"/>
<dbReference type="OrthoDB" id="10382736at2759"/>
<evidence type="ECO:0000313" key="3">
    <source>
        <dbReference type="EMBL" id="KAH7233395.1"/>
    </source>
</evidence>
<gene>
    <name evidence="3" type="ORF">BKA59DRAFT_535345</name>
</gene>